<evidence type="ECO:0000313" key="3">
    <source>
        <dbReference type="EMBL" id="GMA38077.1"/>
    </source>
</evidence>
<feature type="transmembrane region" description="Helical" evidence="2">
    <location>
        <begin position="176"/>
        <end position="198"/>
    </location>
</feature>
<feature type="transmembrane region" description="Helical" evidence="2">
    <location>
        <begin position="463"/>
        <end position="484"/>
    </location>
</feature>
<feature type="compositionally biased region" description="Gly residues" evidence="1">
    <location>
        <begin position="230"/>
        <end position="245"/>
    </location>
</feature>
<feature type="transmembrane region" description="Helical" evidence="2">
    <location>
        <begin position="136"/>
        <end position="155"/>
    </location>
</feature>
<comment type="caution">
    <text evidence="3">The sequence shown here is derived from an EMBL/GenBank/DDBJ whole genome shotgun (WGS) entry which is preliminary data.</text>
</comment>
<feature type="region of interest" description="Disordered" evidence="1">
    <location>
        <begin position="228"/>
        <end position="250"/>
    </location>
</feature>
<gene>
    <name evidence="3" type="ORF">GCM10025883_01220</name>
</gene>
<feature type="transmembrane region" description="Helical" evidence="2">
    <location>
        <begin position="53"/>
        <end position="80"/>
    </location>
</feature>
<dbReference type="PIRSF" id="PIRSF002746">
    <property type="entry name" value="Gluconate_transporter"/>
    <property type="match status" value="1"/>
</dbReference>
<name>A0ABQ6IMU4_9MICO</name>
<dbReference type="InterPro" id="IPR003474">
    <property type="entry name" value="Glcn_transporter"/>
</dbReference>
<protein>
    <submittedName>
        <fullName evidence="3">GntP family transporter</fullName>
    </submittedName>
</protein>
<feature type="transmembrane region" description="Helical" evidence="2">
    <location>
        <begin position="6"/>
        <end position="24"/>
    </location>
</feature>
<evidence type="ECO:0000313" key="4">
    <source>
        <dbReference type="Proteomes" id="UP001157126"/>
    </source>
</evidence>
<organism evidence="3 4">
    <name type="scientific">Mobilicoccus caccae</name>
    <dbReference type="NCBI Taxonomy" id="1859295"/>
    <lineage>
        <taxon>Bacteria</taxon>
        <taxon>Bacillati</taxon>
        <taxon>Actinomycetota</taxon>
        <taxon>Actinomycetes</taxon>
        <taxon>Micrococcales</taxon>
        <taxon>Dermatophilaceae</taxon>
        <taxon>Mobilicoccus</taxon>
    </lineage>
</organism>
<dbReference type="PANTHER" id="PTHR30354:SF25">
    <property type="entry name" value="INNER MEMBRANE PERMEASE YGBN"/>
    <property type="match status" value="1"/>
</dbReference>
<feature type="transmembrane region" description="Helical" evidence="2">
    <location>
        <begin position="372"/>
        <end position="391"/>
    </location>
</feature>
<evidence type="ECO:0000256" key="2">
    <source>
        <dbReference type="SAM" id="Phobius"/>
    </source>
</evidence>
<reference evidence="4" key="1">
    <citation type="journal article" date="2019" name="Int. J. Syst. Evol. Microbiol.">
        <title>The Global Catalogue of Microorganisms (GCM) 10K type strain sequencing project: providing services to taxonomists for standard genome sequencing and annotation.</title>
        <authorList>
            <consortium name="The Broad Institute Genomics Platform"/>
            <consortium name="The Broad Institute Genome Sequencing Center for Infectious Disease"/>
            <person name="Wu L."/>
            <person name="Ma J."/>
        </authorList>
    </citation>
    <scope>NUCLEOTIDE SEQUENCE [LARGE SCALE GENOMIC DNA]</scope>
    <source>
        <strain evidence="4">NBRC 113072</strain>
    </source>
</reference>
<keyword evidence="2" id="KW-1133">Transmembrane helix</keyword>
<feature type="transmembrane region" description="Helical" evidence="2">
    <location>
        <begin position="269"/>
        <end position="290"/>
    </location>
</feature>
<proteinExistence type="predicted"/>
<feature type="transmembrane region" description="Helical" evidence="2">
    <location>
        <begin position="29"/>
        <end position="47"/>
    </location>
</feature>
<feature type="transmembrane region" description="Helical" evidence="2">
    <location>
        <begin position="101"/>
        <end position="130"/>
    </location>
</feature>
<keyword evidence="4" id="KW-1185">Reference proteome</keyword>
<dbReference type="EMBL" id="BSUO01000001">
    <property type="protein sequence ID" value="GMA38077.1"/>
    <property type="molecule type" value="Genomic_DNA"/>
</dbReference>
<dbReference type="Pfam" id="PF02447">
    <property type="entry name" value="GntP_permease"/>
    <property type="match status" value="2"/>
</dbReference>
<dbReference type="PANTHER" id="PTHR30354">
    <property type="entry name" value="GNT FAMILY GLUCONATE TRANSPORTER"/>
    <property type="match status" value="1"/>
</dbReference>
<feature type="transmembrane region" description="Helical" evidence="2">
    <location>
        <begin position="302"/>
        <end position="321"/>
    </location>
</feature>
<keyword evidence="2" id="KW-0472">Membrane</keyword>
<dbReference type="Proteomes" id="UP001157126">
    <property type="component" value="Unassembled WGS sequence"/>
</dbReference>
<accession>A0ABQ6IMU4</accession>
<dbReference type="RefSeq" id="WP_284302179.1">
    <property type="nucleotide sequence ID" value="NZ_BSUO01000001.1"/>
</dbReference>
<feature type="transmembrane region" description="Helical" evidence="2">
    <location>
        <begin position="341"/>
        <end position="360"/>
    </location>
</feature>
<sequence>MGTAYLILVGIAAIALLLFLVMAFKWPAYIALVAVSVVAAVAAGMPLDEVIPTVIAGMGGTLGSVALLVGLGAMLGGIVEKTGGAEALARSITRKLGEDRVVPALVIAASLISIPIFYDVAFIILVPLIYSFGKAAGHRSPLILGLPIGPLMVYIHNTVPPHPGITAATVSLTGDVGLLMLVGLAISVPVGVVAYFLAKYLNRTVFELSPEIQEHFVHAGADEPIAGIDQNGGGSGGSTGSGGTAAVGAATSTSAPTAPVRTAPGGGEVLFAILLPVAMIAVGTIGNLLFEDGSAEARATAFIGAPAFALLVACVLSYYLLGVRHHWSAGEVTEIMEGALGPAAVVIFVTGAGGVLAKVLTESGIGDALANSLLQTGIPIIVLAFLLSAAFKVSQGSGTVASQTTAALLASTIIGGDYSAIQIVLILVAIGCGANSLTHVNDSAFWITTKYLGLSVADGFKTWSLMGLVLALTGFAMSCLLWLIV</sequence>
<keyword evidence="2" id="KW-0812">Transmembrane</keyword>
<evidence type="ECO:0000256" key="1">
    <source>
        <dbReference type="SAM" id="MobiDB-lite"/>
    </source>
</evidence>